<dbReference type="Proteomes" id="UP000027265">
    <property type="component" value="Unassembled WGS sequence"/>
</dbReference>
<reference evidence="3" key="1">
    <citation type="journal article" date="2014" name="Proc. Natl. Acad. Sci. U.S.A.">
        <title>Extensive sampling of basidiomycete genomes demonstrates inadequacy of the white-rot/brown-rot paradigm for wood decay fungi.</title>
        <authorList>
            <person name="Riley R."/>
            <person name="Salamov A.A."/>
            <person name="Brown D.W."/>
            <person name="Nagy L.G."/>
            <person name="Floudas D."/>
            <person name="Held B.W."/>
            <person name="Levasseur A."/>
            <person name="Lombard V."/>
            <person name="Morin E."/>
            <person name="Otillar R."/>
            <person name="Lindquist E.A."/>
            <person name="Sun H."/>
            <person name="LaButti K.M."/>
            <person name="Schmutz J."/>
            <person name="Jabbour D."/>
            <person name="Luo H."/>
            <person name="Baker S.E."/>
            <person name="Pisabarro A.G."/>
            <person name="Walton J.D."/>
            <person name="Blanchette R.A."/>
            <person name="Henrissat B."/>
            <person name="Martin F."/>
            <person name="Cullen D."/>
            <person name="Hibbett D.S."/>
            <person name="Grigoriev I.V."/>
        </authorList>
    </citation>
    <scope>NUCLEOTIDE SEQUENCE [LARGE SCALE GENOMIC DNA]</scope>
    <source>
        <strain evidence="3">MUCL 33604</strain>
    </source>
</reference>
<protein>
    <submittedName>
        <fullName evidence="2">Uncharacterized protein</fullName>
    </submittedName>
</protein>
<proteinExistence type="predicted"/>
<gene>
    <name evidence="2" type="ORF">JAAARDRAFT_62284</name>
</gene>
<sequence length="66" mass="7650">MSALQAEKKRVRESLAKVERLEREVSESLGSKRQKREPDIEPKFEPKREPGTLPARIFIDLTDDDV</sequence>
<name>A0A067PL38_9AGAM</name>
<dbReference type="InParanoid" id="A0A067PL38"/>
<evidence type="ECO:0000256" key="1">
    <source>
        <dbReference type="SAM" id="MobiDB-lite"/>
    </source>
</evidence>
<feature type="compositionally biased region" description="Basic and acidic residues" evidence="1">
    <location>
        <begin position="36"/>
        <end position="50"/>
    </location>
</feature>
<organism evidence="2 3">
    <name type="scientific">Jaapia argillacea MUCL 33604</name>
    <dbReference type="NCBI Taxonomy" id="933084"/>
    <lineage>
        <taxon>Eukaryota</taxon>
        <taxon>Fungi</taxon>
        <taxon>Dikarya</taxon>
        <taxon>Basidiomycota</taxon>
        <taxon>Agaricomycotina</taxon>
        <taxon>Agaricomycetes</taxon>
        <taxon>Agaricomycetidae</taxon>
        <taxon>Jaapiales</taxon>
        <taxon>Jaapiaceae</taxon>
        <taxon>Jaapia</taxon>
    </lineage>
</organism>
<evidence type="ECO:0000313" key="2">
    <source>
        <dbReference type="EMBL" id="KDQ51747.1"/>
    </source>
</evidence>
<dbReference type="AlphaFoldDB" id="A0A067PL38"/>
<dbReference type="EMBL" id="KL197745">
    <property type="protein sequence ID" value="KDQ51747.1"/>
    <property type="molecule type" value="Genomic_DNA"/>
</dbReference>
<accession>A0A067PL38</accession>
<evidence type="ECO:0000313" key="3">
    <source>
        <dbReference type="Proteomes" id="UP000027265"/>
    </source>
</evidence>
<keyword evidence="3" id="KW-1185">Reference proteome</keyword>
<dbReference type="HOGENOM" id="CLU_2831524_0_0_1"/>
<feature type="region of interest" description="Disordered" evidence="1">
    <location>
        <begin position="22"/>
        <end position="66"/>
    </location>
</feature>